<dbReference type="PROSITE" id="PS51419">
    <property type="entry name" value="RAB"/>
    <property type="match status" value="1"/>
</dbReference>
<organism evidence="3 4">
    <name type="scientific">Batrachochytrium salamandrivorans</name>
    <dbReference type="NCBI Taxonomy" id="1357716"/>
    <lineage>
        <taxon>Eukaryota</taxon>
        <taxon>Fungi</taxon>
        <taxon>Fungi incertae sedis</taxon>
        <taxon>Chytridiomycota</taxon>
        <taxon>Chytridiomycota incertae sedis</taxon>
        <taxon>Chytridiomycetes</taxon>
        <taxon>Rhizophydiales</taxon>
        <taxon>Rhizophydiales incertae sedis</taxon>
        <taxon>Batrachochytrium</taxon>
    </lineage>
</organism>
<dbReference type="InterPro" id="IPR001806">
    <property type="entry name" value="Small_GTPase"/>
</dbReference>
<dbReference type="SUPFAM" id="SSF52540">
    <property type="entry name" value="P-loop containing nucleoside triphosphate hydrolases"/>
    <property type="match status" value="1"/>
</dbReference>
<dbReference type="PANTHER" id="PTHR47977">
    <property type="entry name" value="RAS-RELATED PROTEIN RAB"/>
    <property type="match status" value="1"/>
</dbReference>
<keyword evidence="4" id="KW-1185">Reference proteome</keyword>
<evidence type="ECO:0000256" key="2">
    <source>
        <dbReference type="ARBA" id="ARBA00023134"/>
    </source>
</evidence>
<name>A0ABQ8ES56_9FUNG</name>
<evidence type="ECO:0000256" key="1">
    <source>
        <dbReference type="ARBA" id="ARBA00022741"/>
    </source>
</evidence>
<evidence type="ECO:0008006" key="5">
    <source>
        <dbReference type="Google" id="ProtNLM"/>
    </source>
</evidence>
<dbReference type="Proteomes" id="UP001648503">
    <property type="component" value="Unassembled WGS sequence"/>
</dbReference>
<gene>
    <name evidence="3" type="ORF">BASA50_001028</name>
</gene>
<dbReference type="Pfam" id="PF00071">
    <property type="entry name" value="Ras"/>
    <property type="match status" value="1"/>
</dbReference>
<dbReference type="EMBL" id="JAFCIX010000579">
    <property type="protein sequence ID" value="KAH6585694.1"/>
    <property type="molecule type" value="Genomic_DNA"/>
</dbReference>
<dbReference type="PRINTS" id="PR00449">
    <property type="entry name" value="RASTRNSFRMNG"/>
</dbReference>
<dbReference type="PROSITE" id="PS51421">
    <property type="entry name" value="RAS"/>
    <property type="match status" value="1"/>
</dbReference>
<dbReference type="SMART" id="SM00174">
    <property type="entry name" value="RHO"/>
    <property type="match status" value="1"/>
</dbReference>
<dbReference type="InterPro" id="IPR027417">
    <property type="entry name" value="P-loop_NTPase"/>
</dbReference>
<dbReference type="Gene3D" id="3.40.50.300">
    <property type="entry name" value="P-loop containing nucleotide triphosphate hydrolases"/>
    <property type="match status" value="1"/>
</dbReference>
<proteinExistence type="predicted"/>
<accession>A0ABQ8ES56</accession>
<dbReference type="InterPro" id="IPR005225">
    <property type="entry name" value="Small_GTP-bd"/>
</dbReference>
<protein>
    <recommendedName>
        <fullName evidence="5">Small GTP-binding protein domain</fullName>
    </recommendedName>
</protein>
<evidence type="ECO:0000313" key="3">
    <source>
        <dbReference type="EMBL" id="KAH6585694.1"/>
    </source>
</evidence>
<keyword evidence="1" id="KW-0547">Nucleotide-binding</keyword>
<dbReference type="NCBIfam" id="TIGR00231">
    <property type="entry name" value="small_GTP"/>
    <property type="match status" value="1"/>
</dbReference>
<keyword evidence="2" id="KW-0342">GTP-binding</keyword>
<dbReference type="SMART" id="SM00175">
    <property type="entry name" value="RAB"/>
    <property type="match status" value="1"/>
</dbReference>
<sequence>MSSKLILRNKCLVLGNAATGKTALVQTFHSDGSQFSKSYGMTIHVDVCIKPVNIPDTNVTVELFIHDLAGHDAFQEYISKYSQGADSYIIVFDTTSADSFKAIPKWIQLVKSIKDLHGVRGILVATKIDQSSRREVTQQQGEEFAKKHNMAYFECSAATNTDVEAPFYFVANTFHEKVEEQLRIISKASE</sequence>
<comment type="caution">
    <text evidence="3">The sequence shown here is derived from an EMBL/GenBank/DDBJ whole genome shotgun (WGS) entry which is preliminary data.</text>
</comment>
<evidence type="ECO:0000313" key="4">
    <source>
        <dbReference type="Proteomes" id="UP001648503"/>
    </source>
</evidence>
<dbReference type="InterPro" id="IPR050227">
    <property type="entry name" value="Rab"/>
</dbReference>
<dbReference type="SMART" id="SM00173">
    <property type="entry name" value="RAS"/>
    <property type="match status" value="1"/>
</dbReference>
<reference evidence="3 4" key="1">
    <citation type="submission" date="2021-02" db="EMBL/GenBank/DDBJ databases">
        <title>Variation within the Batrachochytrium salamandrivorans European outbreak.</title>
        <authorList>
            <person name="Kelly M."/>
            <person name="Pasmans F."/>
            <person name="Shea T.P."/>
            <person name="Munoz J.F."/>
            <person name="Carranza S."/>
            <person name="Cuomo C.A."/>
            <person name="Martel A."/>
        </authorList>
    </citation>
    <scope>NUCLEOTIDE SEQUENCE [LARGE SCALE GENOMIC DNA]</scope>
    <source>
        <strain evidence="3 4">AMFP18/2</strain>
    </source>
</reference>